<protein>
    <submittedName>
        <fullName evidence="1">Uncharacterized protein</fullName>
    </submittedName>
</protein>
<dbReference type="EMBL" id="MQWA01000001">
    <property type="protein sequence ID" value="PQJ28199.1"/>
    <property type="molecule type" value="Genomic_DNA"/>
</dbReference>
<evidence type="ECO:0000313" key="1">
    <source>
        <dbReference type="EMBL" id="PQJ28199.1"/>
    </source>
</evidence>
<evidence type="ECO:0000313" key="2">
    <source>
        <dbReference type="Proteomes" id="UP000239907"/>
    </source>
</evidence>
<keyword evidence="2" id="KW-1185">Reference proteome</keyword>
<accession>A0A2S7TZN6</accession>
<name>A0A2S7TZN6_9BACT</name>
<dbReference type="AlphaFoldDB" id="A0A2S7TZN6"/>
<sequence length="92" mass="10379">MAPVSSSTARSNNLLRAVDNTLAQHQDKWPSHLKKKRVKQKRRRVGSIIKDIICIAGKLISHSGIKQMKIAKGWPWSEAISAVHRELRISIC</sequence>
<gene>
    <name evidence="1" type="ORF">BSZ32_06555</name>
</gene>
<organism evidence="1 2">
    <name type="scientific">Rubritalea profundi</name>
    <dbReference type="NCBI Taxonomy" id="1658618"/>
    <lineage>
        <taxon>Bacteria</taxon>
        <taxon>Pseudomonadati</taxon>
        <taxon>Verrucomicrobiota</taxon>
        <taxon>Verrucomicrobiia</taxon>
        <taxon>Verrucomicrobiales</taxon>
        <taxon>Rubritaleaceae</taxon>
        <taxon>Rubritalea</taxon>
    </lineage>
</organism>
<proteinExistence type="predicted"/>
<reference evidence="1 2" key="1">
    <citation type="submission" date="2016-12" db="EMBL/GenBank/DDBJ databases">
        <title>Study of bacterial adaptation to deep sea.</title>
        <authorList>
            <person name="Song J."/>
            <person name="Yoshizawa S."/>
            <person name="Kogure K."/>
        </authorList>
    </citation>
    <scope>NUCLEOTIDE SEQUENCE [LARGE SCALE GENOMIC DNA]</scope>
    <source>
        <strain evidence="1 2">SAORIC-165</strain>
    </source>
</reference>
<comment type="caution">
    <text evidence="1">The sequence shown here is derived from an EMBL/GenBank/DDBJ whole genome shotgun (WGS) entry which is preliminary data.</text>
</comment>
<dbReference type="Proteomes" id="UP000239907">
    <property type="component" value="Unassembled WGS sequence"/>
</dbReference>